<keyword evidence="6" id="KW-1185">Reference proteome</keyword>
<dbReference type="InterPro" id="IPR010422">
    <property type="entry name" value="Ccdc124/Oxs1"/>
</dbReference>
<proteinExistence type="inferred from homology"/>
<feature type="compositionally biased region" description="Basic and acidic residues" evidence="3">
    <location>
        <begin position="65"/>
        <end position="81"/>
    </location>
</feature>
<evidence type="ECO:0000313" key="5">
    <source>
        <dbReference type="EMBL" id="KIY96813.1"/>
    </source>
</evidence>
<feature type="domain" description="Coiled-coil" evidence="4">
    <location>
        <begin position="147"/>
        <end position="230"/>
    </location>
</feature>
<dbReference type="OrthoDB" id="76412at2759"/>
<comment type="similarity">
    <text evidence="1">Belongs to the CCDC124 family.</text>
</comment>
<name>A0A0D2KM47_9CHLO</name>
<dbReference type="Pfam" id="PF06244">
    <property type="entry name" value="Ccdc124"/>
    <property type="match status" value="1"/>
</dbReference>
<reference evidence="5 6" key="1">
    <citation type="journal article" date="2013" name="BMC Genomics">
        <title>Reconstruction of the lipid metabolism for the microalga Monoraphidium neglectum from its genome sequence reveals characteristics suitable for biofuel production.</title>
        <authorList>
            <person name="Bogen C."/>
            <person name="Al-Dilaimi A."/>
            <person name="Albersmeier A."/>
            <person name="Wichmann J."/>
            <person name="Grundmann M."/>
            <person name="Rupp O."/>
            <person name="Lauersen K.J."/>
            <person name="Blifernez-Klassen O."/>
            <person name="Kalinowski J."/>
            <person name="Goesmann A."/>
            <person name="Mussgnug J.H."/>
            <person name="Kruse O."/>
        </authorList>
    </citation>
    <scope>NUCLEOTIDE SEQUENCE [LARGE SCALE GENOMIC DNA]</scope>
    <source>
        <strain evidence="5 6">SAG 48.87</strain>
    </source>
</reference>
<evidence type="ECO:0000259" key="4">
    <source>
        <dbReference type="Pfam" id="PF06244"/>
    </source>
</evidence>
<dbReference type="KEGG" id="mng:MNEG_11149"/>
<evidence type="ECO:0000256" key="2">
    <source>
        <dbReference type="ARBA" id="ARBA00023054"/>
    </source>
</evidence>
<dbReference type="GO" id="GO:0003713">
    <property type="term" value="F:transcription coactivator activity"/>
    <property type="evidence" value="ECO:0007669"/>
    <property type="project" value="TreeGrafter"/>
</dbReference>
<feature type="region of interest" description="Disordered" evidence="3">
    <location>
        <begin position="1"/>
        <end position="136"/>
    </location>
</feature>
<keyword evidence="2" id="KW-0175">Coiled coil</keyword>
<dbReference type="STRING" id="145388.A0A0D2KM47"/>
<evidence type="ECO:0000256" key="3">
    <source>
        <dbReference type="SAM" id="MobiDB-lite"/>
    </source>
</evidence>
<feature type="compositionally biased region" description="Basic and acidic residues" evidence="3">
    <location>
        <begin position="112"/>
        <end position="135"/>
    </location>
</feature>
<dbReference type="GeneID" id="25728382"/>
<evidence type="ECO:0000256" key="1">
    <source>
        <dbReference type="ARBA" id="ARBA00008296"/>
    </source>
</evidence>
<dbReference type="PANTHER" id="PTHR21680:SF0">
    <property type="entry name" value="COILED-COIL DOMAIN-CONTAINING PROTEIN 124"/>
    <property type="match status" value="1"/>
</dbReference>
<dbReference type="PANTHER" id="PTHR21680">
    <property type="entry name" value="COILED-COIL DOMAIN-CONTAINING PROTEIN 124"/>
    <property type="match status" value="1"/>
</dbReference>
<dbReference type="EMBL" id="KK102831">
    <property type="protein sequence ID" value="KIY96813.1"/>
    <property type="molecule type" value="Genomic_DNA"/>
</dbReference>
<sequence length="236" mass="25983">MAPKYVNEKAQAAKDRKSSAKEAEKAAKEKAAEDRMWKEAGEGAKSKAQAKRDEEAKQRAVSSRMDVHETAAKKAEAKRLAEEEEAALSRAKPKPGKVSGPKVTHHQLTLTREQEEAERAEQAKQRQLASKREVDEASYGRLVDTANANRQDDTVAASGVDEAIQALSTLSTGEAPGSVDKHPEKRARAAWQAYEAANLPLLKMEKPGLKQSQYRDMLWKSWQKSPDNPLVAAGKK</sequence>
<feature type="compositionally biased region" description="Basic and acidic residues" evidence="3">
    <location>
        <begin position="11"/>
        <end position="58"/>
    </location>
</feature>
<protein>
    <recommendedName>
        <fullName evidence="4">Coiled-coil domain-containing protein</fullName>
    </recommendedName>
</protein>
<gene>
    <name evidence="5" type="ORF">MNEG_11149</name>
</gene>
<accession>A0A0D2KM47</accession>
<dbReference type="GO" id="GO:0006366">
    <property type="term" value="P:transcription by RNA polymerase II"/>
    <property type="evidence" value="ECO:0007669"/>
    <property type="project" value="TreeGrafter"/>
</dbReference>
<feature type="compositionally biased region" description="Low complexity" evidence="3">
    <location>
        <begin position="96"/>
        <end position="111"/>
    </location>
</feature>
<organism evidence="5 6">
    <name type="scientific">Monoraphidium neglectum</name>
    <dbReference type="NCBI Taxonomy" id="145388"/>
    <lineage>
        <taxon>Eukaryota</taxon>
        <taxon>Viridiplantae</taxon>
        <taxon>Chlorophyta</taxon>
        <taxon>core chlorophytes</taxon>
        <taxon>Chlorophyceae</taxon>
        <taxon>CS clade</taxon>
        <taxon>Sphaeropleales</taxon>
        <taxon>Selenastraceae</taxon>
        <taxon>Monoraphidium</taxon>
    </lineage>
</organism>
<dbReference type="Proteomes" id="UP000054498">
    <property type="component" value="Unassembled WGS sequence"/>
</dbReference>
<dbReference type="GO" id="GO:0005634">
    <property type="term" value="C:nucleus"/>
    <property type="evidence" value="ECO:0007669"/>
    <property type="project" value="TreeGrafter"/>
</dbReference>
<dbReference type="AlphaFoldDB" id="A0A0D2KM47"/>
<dbReference type="RefSeq" id="XP_013895833.1">
    <property type="nucleotide sequence ID" value="XM_014040379.1"/>
</dbReference>
<evidence type="ECO:0000313" key="6">
    <source>
        <dbReference type="Proteomes" id="UP000054498"/>
    </source>
</evidence>
<dbReference type="InterPro" id="IPR054414">
    <property type="entry name" value="Ccdc124/Oxs1_C"/>
</dbReference>